<name>A0A382VE73_9ZZZZ</name>
<evidence type="ECO:0000256" key="2">
    <source>
        <dbReference type="ARBA" id="ARBA00022884"/>
    </source>
</evidence>
<dbReference type="InterPro" id="IPR002583">
    <property type="entry name" value="Ribosomal_bS20"/>
</dbReference>
<gene>
    <name evidence="5" type="ORF">METZ01_LOCUS397668</name>
</gene>
<dbReference type="NCBIfam" id="TIGR00029">
    <property type="entry name" value="S20"/>
    <property type="match status" value="1"/>
</dbReference>
<keyword evidence="1" id="KW-0699">rRNA-binding</keyword>
<evidence type="ECO:0008006" key="6">
    <source>
        <dbReference type="Google" id="ProtNLM"/>
    </source>
</evidence>
<evidence type="ECO:0000256" key="1">
    <source>
        <dbReference type="ARBA" id="ARBA00022730"/>
    </source>
</evidence>
<organism evidence="5">
    <name type="scientific">marine metagenome</name>
    <dbReference type="NCBI Taxonomy" id="408172"/>
    <lineage>
        <taxon>unclassified sequences</taxon>
        <taxon>metagenomes</taxon>
        <taxon>ecological metagenomes</taxon>
    </lineage>
</organism>
<dbReference type="Pfam" id="PF01649">
    <property type="entry name" value="Ribosomal_S20p"/>
    <property type="match status" value="1"/>
</dbReference>
<dbReference type="SUPFAM" id="SSF46992">
    <property type="entry name" value="Ribosomal protein S20"/>
    <property type="match status" value="1"/>
</dbReference>
<evidence type="ECO:0000313" key="5">
    <source>
        <dbReference type="EMBL" id="SVD44814.1"/>
    </source>
</evidence>
<dbReference type="GO" id="GO:1990904">
    <property type="term" value="C:ribonucleoprotein complex"/>
    <property type="evidence" value="ECO:0007669"/>
    <property type="project" value="UniProtKB-KW"/>
</dbReference>
<sequence length="82" mass="9412">MPNIKSAVKRVRISRNANERNRTVRTSLKTAIKRVRAAPDSYSADIEYKKAQVLLDRAATNRTLHPNAVARIKSRLSRRIDR</sequence>
<evidence type="ECO:0000256" key="3">
    <source>
        <dbReference type="ARBA" id="ARBA00022980"/>
    </source>
</evidence>
<protein>
    <recommendedName>
        <fullName evidence="6">30S ribosomal protein S20</fullName>
    </recommendedName>
</protein>
<evidence type="ECO:0000256" key="4">
    <source>
        <dbReference type="ARBA" id="ARBA00023274"/>
    </source>
</evidence>
<dbReference type="GO" id="GO:0019843">
    <property type="term" value="F:rRNA binding"/>
    <property type="evidence" value="ECO:0007669"/>
    <property type="project" value="UniProtKB-KW"/>
</dbReference>
<dbReference type="InterPro" id="IPR036510">
    <property type="entry name" value="Ribosomal_bS20_sf"/>
</dbReference>
<accession>A0A382VE73</accession>
<dbReference type="GO" id="GO:0003735">
    <property type="term" value="F:structural constituent of ribosome"/>
    <property type="evidence" value="ECO:0007669"/>
    <property type="project" value="InterPro"/>
</dbReference>
<dbReference type="GO" id="GO:0006412">
    <property type="term" value="P:translation"/>
    <property type="evidence" value="ECO:0007669"/>
    <property type="project" value="InterPro"/>
</dbReference>
<keyword evidence="2" id="KW-0694">RNA-binding</keyword>
<dbReference type="AlphaFoldDB" id="A0A382VE73"/>
<keyword evidence="3" id="KW-0689">Ribosomal protein</keyword>
<dbReference type="Gene3D" id="1.20.58.110">
    <property type="entry name" value="Ribosomal protein S20"/>
    <property type="match status" value="1"/>
</dbReference>
<dbReference type="GO" id="GO:0005840">
    <property type="term" value="C:ribosome"/>
    <property type="evidence" value="ECO:0007669"/>
    <property type="project" value="UniProtKB-KW"/>
</dbReference>
<proteinExistence type="inferred from homology"/>
<reference evidence="5" key="1">
    <citation type="submission" date="2018-05" db="EMBL/GenBank/DDBJ databases">
        <authorList>
            <person name="Lanie J.A."/>
            <person name="Ng W.-L."/>
            <person name="Kazmierczak K.M."/>
            <person name="Andrzejewski T.M."/>
            <person name="Davidsen T.M."/>
            <person name="Wayne K.J."/>
            <person name="Tettelin H."/>
            <person name="Glass J.I."/>
            <person name="Rusch D."/>
            <person name="Podicherti R."/>
            <person name="Tsui H.-C.T."/>
            <person name="Winkler M.E."/>
        </authorList>
    </citation>
    <scope>NUCLEOTIDE SEQUENCE</scope>
</reference>
<dbReference type="EMBL" id="UINC01151291">
    <property type="protein sequence ID" value="SVD44814.1"/>
    <property type="molecule type" value="Genomic_DNA"/>
</dbReference>
<keyword evidence="4" id="KW-0687">Ribonucleoprotein</keyword>
<dbReference type="HAMAP" id="MF_00500">
    <property type="entry name" value="Ribosomal_bS20"/>
    <property type="match status" value="1"/>
</dbReference>